<feature type="domain" description="Polysaccharide biosynthesis enzyme WcbI" evidence="1">
    <location>
        <begin position="32"/>
        <end position="240"/>
    </location>
</feature>
<dbReference type="AlphaFoldDB" id="A0A160PGY8"/>
<dbReference type="InterPro" id="IPR041307">
    <property type="entry name" value="WcbI"/>
</dbReference>
<reference evidence="2 3" key="1">
    <citation type="journal article" date="2016" name="Genome Announc.">
        <title>Complete Genome Sequence of Methylobacterium populi P-1M, Isolated from Pink-Pigmented Household Biofilm.</title>
        <authorList>
            <person name="Morohoshi T."/>
            <person name="Ikeda T."/>
        </authorList>
    </citation>
    <scope>NUCLEOTIDE SEQUENCE [LARGE SCALE GENOMIC DNA]</scope>
    <source>
        <strain evidence="2 3">P-1M</strain>
    </source>
</reference>
<protein>
    <recommendedName>
        <fullName evidence="1">Polysaccharide biosynthesis enzyme WcbI domain-containing protein</fullName>
    </recommendedName>
</protein>
<name>A0A160PGY8_9HYPH</name>
<dbReference type="Pfam" id="PF18588">
    <property type="entry name" value="WcbI"/>
    <property type="match status" value="1"/>
</dbReference>
<dbReference type="RefSeq" id="WP_096485083.1">
    <property type="nucleotide sequence ID" value="NZ_AP014809.1"/>
</dbReference>
<dbReference type="OrthoDB" id="7170754at2"/>
<evidence type="ECO:0000259" key="1">
    <source>
        <dbReference type="Pfam" id="PF18588"/>
    </source>
</evidence>
<gene>
    <name evidence="2" type="ORF">MPPM_2195</name>
</gene>
<evidence type="ECO:0000313" key="2">
    <source>
        <dbReference type="EMBL" id="BAU90800.1"/>
    </source>
</evidence>
<accession>A0A160PGY8</accession>
<proteinExistence type="predicted"/>
<dbReference type="EMBL" id="AP014809">
    <property type="protein sequence ID" value="BAU90800.1"/>
    <property type="molecule type" value="Genomic_DNA"/>
</dbReference>
<organism evidence="2 3">
    <name type="scientific">Methylorubrum populi</name>
    <dbReference type="NCBI Taxonomy" id="223967"/>
    <lineage>
        <taxon>Bacteria</taxon>
        <taxon>Pseudomonadati</taxon>
        <taxon>Pseudomonadota</taxon>
        <taxon>Alphaproteobacteria</taxon>
        <taxon>Hyphomicrobiales</taxon>
        <taxon>Methylobacteriaceae</taxon>
        <taxon>Methylorubrum</taxon>
    </lineage>
</organism>
<sequence length="332" mass="36339">MVLRLPRLLKAVSRSWAGRRGSEEVAPNGPRIAVIGNCQAKGVAEAVRVLAPGARVRLIPMSTLGRRGQGLDGFAATLKDCDHVFSQPFPAGFFPEGGSEALRERLPRMRLFPSIVFTAFHPDAVYVGDLTSVARVKLVSSPLGTYHSAITLFGFLRDLPGERILGLFREEVFSRLGYLDAWDLAAADLIASSRAIGFDLSDDLLRWSRGGLFMHNINHPRLNVLGDIAARLLREAGLAPRPVAVEAYAPDALLDDAIWPVYPPVAVLYGVAGSTVFKRRQRRGAPPETLGLDAFVAESLAIYRAQPRETLTCHRVEHWAASPEIRSLFETP</sequence>
<evidence type="ECO:0000313" key="3">
    <source>
        <dbReference type="Proteomes" id="UP000218288"/>
    </source>
</evidence>
<dbReference type="Proteomes" id="UP000218288">
    <property type="component" value="Chromosome"/>
</dbReference>
<dbReference type="Gene3D" id="3.40.50.12080">
    <property type="match status" value="1"/>
</dbReference>